<dbReference type="GO" id="GO:0005886">
    <property type="term" value="C:plasma membrane"/>
    <property type="evidence" value="ECO:0007669"/>
    <property type="project" value="TreeGrafter"/>
</dbReference>
<evidence type="ECO:0000256" key="2">
    <source>
        <dbReference type="RuleBase" id="RU363116"/>
    </source>
</evidence>
<dbReference type="Proteomes" id="UP000518266">
    <property type="component" value="Unassembled WGS sequence"/>
</dbReference>
<evidence type="ECO:0000313" key="4">
    <source>
        <dbReference type="EMBL" id="KAF3836594.1"/>
    </source>
</evidence>
<dbReference type="SUPFAM" id="SSF54518">
    <property type="entry name" value="Tubby C-terminal domain-like"/>
    <property type="match status" value="1"/>
</dbReference>
<proteinExistence type="inferred from homology"/>
<feature type="region of interest" description="Disordered" evidence="3">
    <location>
        <begin position="1"/>
        <end position="35"/>
    </location>
</feature>
<keyword evidence="2" id="KW-0564">Palmitate</keyword>
<feature type="compositionally biased region" description="Basic and acidic residues" evidence="3">
    <location>
        <begin position="73"/>
        <end position="84"/>
    </location>
</feature>
<comment type="function">
    <text evidence="2">May mediate accelerated ATP-independent bidirectional transbilayer migration of phospholipids upon binding calcium ions that results in a loss of phospholipid asymmetry in the plasma membrane.</text>
</comment>
<comment type="caution">
    <text evidence="4">The sequence shown here is derived from an EMBL/GenBank/DDBJ whole genome shotgun (WGS) entry which is preliminary data.</text>
</comment>
<dbReference type="EMBL" id="JAAKFY010000024">
    <property type="protein sequence ID" value="KAF3836594.1"/>
    <property type="molecule type" value="Genomic_DNA"/>
</dbReference>
<protein>
    <recommendedName>
        <fullName evidence="2">Phospholipid scramblase</fullName>
    </recommendedName>
</protein>
<dbReference type="OrthoDB" id="191150at2759"/>
<gene>
    <name evidence="4" type="ORF">F7725_029152</name>
</gene>
<dbReference type="InterPro" id="IPR005552">
    <property type="entry name" value="Scramblase"/>
</dbReference>
<organism evidence="4 5">
    <name type="scientific">Dissostichus mawsoni</name>
    <name type="common">Antarctic cod</name>
    <dbReference type="NCBI Taxonomy" id="36200"/>
    <lineage>
        <taxon>Eukaryota</taxon>
        <taxon>Metazoa</taxon>
        <taxon>Chordata</taxon>
        <taxon>Craniata</taxon>
        <taxon>Vertebrata</taxon>
        <taxon>Euteleostomi</taxon>
        <taxon>Actinopterygii</taxon>
        <taxon>Neopterygii</taxon>
        <taxon>Teleostei</taxon>
        <taxon>Neoteleostei</taxon>
        <taxon>Acanthomorphata</taxon>
        <taxon>Eupercaria</taxon>
        <taxon>Perciformes</taxon>
        <taxon>Notothenioidei</taxon>
        <taxon>Nototheniidae</taxon>
        <taxon>Dissostichus</taxon>
    </lineage>
</organism>
<feature type="compositionally biased region" description="Acidic residues" evidence="3">
    <location>
        <begin position="11"/>
        <end position="20"/>
    </location>
</feature>
<dbReference type="InterPro" id="IPR025659">
    <property type="entry name" value="Tubby-like_C"/>
</dbReference>
<keyword evidence="2" id="KW-0106">Calcium</keyword>
<evidence type="ECO:0000256" key="1">
    <source>
        <dbReference type="ARBA" id="ARBA00005350"/>
    </source>
</evidence>
<keyword evidence="5" id="KW-1185">Reference proteome</keyword>
<keyword evidence="2" id="KW-0449">Lipoprotein</keyword>
<dbReference type="GO" id="GO:0017128">
    <property type="term" value="F:phospholipid scramblase activity"/>
    <property type="evidence" value="ECO:0007669"/>
    <property type="project" value="InterPro"/>
</dbReference>
<name>A0A7J5XHR7_DISMA</name>
<sequence length="329" mass="36939">MPAGVRVHREEEEEEEEEEEAHSRVPPLSGSPASLLNFNRNHERGGFFKGFFNCDQPPSAVTHVIQAAVMTPSKEEAGDREGVRGEQGLRSFPPSLEPQPKLSAGAALEEIRSPFKSIKMDMYEVPVPNQEIPGCPPGLEYLTQVDQLLIKQKVELAEALIGFESNNKYEIRNSMGQDVFYALEENDCLTRQCCGPMRSFTIHVVDHNGQKVITITRPLNCTACCCPCCLQELEVQSPPGNTVGYVRQQWHPFSPKFIVSDENNEPILTMDEVTQIGKISKQWTGLLREVFTDSDNFGIQFPMDLDVKMKATMIGACFLIDFMFFESNN</sequence>
<dbReference type="PANTHER" id="PTHR23248:SF58">
    <property type="entry name" value="PHOSPHOLIPID SCRAMBLASE"/>
    <property type="match status" value="1"/>
</dbReference>
<dbReference type="AlphaFoldDB" id="A0A7J5XHR7"/>
<evidence type="ECO:0000313" key="5">
    <source>
        <dbReference type="Proteomes" id="UP000518266"/>
    </source>
</evidence>
<feature type="region of interest" description="Disordered" evidence="3">
    <location>
        <begin position="73"/>
        <end position="101"/>
    </location>
</feature>
<comment type="cofactor">
    <cofactor evidence="2">
        <name>Ca(2+)</name>
        <dbReference type="ChEBI" id="CHEBI:29108"/>
    </cofactor>
</comment>
<dbReference type="Pfam" id="PF03803">
    <property type="entry name" value="Scramblase"/>
    <property type="match status" value="1"/>
</dbReference>
<evidence type="ECO:0000256" key="3">
    <source>
        <dbReference type="SAM" id="MobiDB-lite"/>
    </source>
</evidence>
<comment type="similarity">
    <text evidence="1 2">Belongs to the phospholipid scramblase family.</text>
</comment>
<accession>A0A7J5XHR7</accession>
<reference evidence="4 5" key="1">
    <citation type="submission" date="2020-03" db="EMBL/GenBank/DDBJ databases">
        <title>Dissostichus mawsoni Genome sequencing and assembly.</title>
        <authorList>
            <person name="Park H."/>
        </authorList>
    </citation>
    <scope>NUCLEOTIDE SEQUENCE [LARGE SCALE GENOMIC DNA]</scope>
    <source>
        <strain evidence="4">DM0001</strain>
        <tissue evidence="4">Muscle</tissue>
    </source>
</reference>
<dbReference type="PANTHER" id="PTHR23248">
    <property type="entry name" value="PHOSPHOLIPID SCRAMBLASE-RELATED"/>
    <property type="match status" value="1"/>
</dbReference>